<dbReference type="PANTHER" id="PTHR40446">
    <property type="entry name" value="N-ACETYLGLUCOSAMINE-1-PHOSPHODIESTER ALPHA-N-ACETYLGLUCOSAMINIDASE"/>
    <property type="match status" value="1"/>
</dbReference>
<dbReference type="RefSeq" id="WP_249332588.1">
    <property type="nucleotide sequence ID" value="NZ_JACRSY010000011.1"/>
</dbReference>
<evidence type="ECO:0000313" key="4">
    <source>
        <dbReference type="Proteomes" id="UP000655830"/>
    </source>
</evidence>
<dbReference type="Pfam" id="PF07833">
    <property type="entry name" value="Cu_amine_oxidN1"/>
    <property type="match status" value="1"/>
</dbReference>
<dbReference type="AlphaFoldDB" id="A0A926EFY1"/>
<keyword evidence="4" id="KW-1185">Reference proteome</keyword>
<gene>
    <name evidence="3" type="ORF">H8718_08575</name>
</gene>
<dbReference type="InterPro" id="IPR036582">
    <property type="entry name" value="Mao_N_sf"/>
</dbReference>
<accession>A0A926EFY1</accession>
<name>A0A926EFY1_9FIRM</name>
<dbReference type="EMBL" id="JACRSY010000011">
    <property type="protein sequence ID" value="MBC8579583.1"/>
    <property type="molecule type" value="Genomic_DNA"/>
</dbReference>
<protein>
    <submittedName>
        <fullName evidence="3">Phosphodiester glycosidase family protein</fullName>
    </submittedName>
</protein>
<sequence length="462" mass="50027">MKRFKKVFPFIFTTVCMSQLVYGASLESVSVNQTTLIPLRLVSEELKAKVSFDKASQKIAITLGDKVVELKPNCREASINGEKVSLDAAPEMIEGTTYVPLRFIGEALGANVGYNEGVVSVSLGDLEKQWTLVKKPTPQKSNSSGQAFKYESKTIKGKTVKYVTIDMNNASIVPRIQTAGGKINQVDDLKNLGKAGKVAINGTYFAAYNGDTPYPDGTLVKDGKPLHITDIGCTIGFTSDNEVLIDFVKTRVQGYVNDEPRWLTYRINRPTGDASATVIYTPEYGSTIKLEPGYIGVVCSNNEIAKKVTQSVQVPQDGFVLVMREDRANSFNIGDAIRYEVTFEPSHTSEDEWNKVQNALSAGPSLLINGNSTPAPKEEGFTEAKILTQVASRSFIGTTADGKVIVGTTSASISELKEIAKALGLQNAMCLDGGASSGLYYNGTYQTSPGRKVNNSIVFTQK</sequence>
<evidence type="ECO:0000259" key="1">
    <source>
        <dbReference type="Pfam" id="PF07833"/>
    </source>
</evidence>
<dbReference type="InterPro" id="IPR012854">
    <property type="entry name" value="Cu_amine_oxidase-like_N"/>
</dbReference>
<feature type="domain" description="Phosphodiester glycosidase" evidence="2">
    <location>
        <begin position="304"/>
        <end position="459"/>
    </location>
</feature>
<dbReference type="Proteomes" id="UP000655830">
    <property type="component" value="Unassembled WGS sequence"/>
</dbReference>
<comment type="caution">
    <text evidence="3">The sequence shown here is derived from an EMBL/GenBank/DDBJ whole genome shotgun (WGS) entry which is preliminary data.</text>
</comment>
<reference evidence="3" key="1">
    <citation type="submission" date="2020-08" db="EMBL/GenBank/DDBJ databases">
        <title>Genome public.</title>
        <authorList>
            <person name="Liu C."/>
            <person name="Sun Q."/>
        </authorList>
    </citation>
    <scope>NUCLEOTIDE SEQUENCE</scope>
    <source>
        <strain evidence="3">NSJ-12</strain>
    </source>
</reference>
<dbReference type="InterPro" id="IPR018711">
    <property type="entry name" value="NAGPA"/>
</dbReference>
<evidence type="ECO:0000313" key="3">
    <source>
        <dbReference type="EMBL" id="MBC8579583.1"/>
    </source>
</evidence>
<dbReference type="SUPFAM" id="SSF55383">
    <property type="entry name" value="Copper amine oxidase, domain N"/>
    <property type="match status" value="1"/>
</dbReference>
<keyword evidence="3" id="KW-0326">Glycosidase</keyword>
<keyword evidence="3" id="KW-0378">Hydrolase</keyword>
<dbReference type="Gene3D" id="3.30.457.10">
    <property type="entry name" value="Copper amine oxidase-like, N-terminal domain"/>
    <property type="match status" value="1"/>
</dbReference>
<organism evidence="3 4">
    <name type="scientific">Zhenhengia yiwuensis</name>
    <dbReference type="NCBI Taxonomy" id="2763666"/>
    <lineage>
        <taxon>Bacteria</taxon>
        <taxon>Bacillati</taxon>
        <taxon>Bacillota</taxon>
        <taxon>Clostridia</taxon>
        <taxon>Lachnospirales</taxon>
        <taxon>Lachnospiraceae</taxon>
        <taxon>Zhenhengia</taxon>
    </lineage>
</organism>
<evidence type="ECO:0000259" key="2">
    <source>
        <dbReference type="Pfam" id="PF09992"/>
    </source>
</evidence>
<dbReference type="GO" id="GO:0016798">
    <property type="term" value="F:hydrolase activity, acting on glycosyl bonds"/>
    <property type="evidence" value="ECO:0007669"/>
    <property type="project" value="UniProtKB-KW"/>
</dbReference>
<dbReference type="PANTHER" id="PTHR40446:SF2">
    <property type="entry name" value="N-ACETYLGLUCOSAMINE-1-PHOSPHODIESTER ALPHA-N-ACETYLGLUCOSAMINIDASE"/>
    <property type="match status" value="1"/>
</dbReference>
<dbReference type="Pfam" id="PF09992">
    <property type="entry name" value="NAGPA"/>
    <property type="match status" value="1"/>
</dbReference>
<proteinExistence type="predicted"/>
<feature type="domain" description="Copper amine oxidase-like N-terminal" evidence="1">
    <location>
        <begin position="29"/>
        <end position="121"/>
    </location>
</feature>